<dbReference type="PANTHER" id="PTHR46333:SF2">
    <property type="entry name" value="CYTOKINESIS PROTEIN 3"/>
    <property type="match status" value="1"/>
</dbReference>
<feature type="compositionally biased region" description="Low complexity" evidence="1">
    <location>
        <begin position="140"/>
        <end position="156"/>
    </location>
</feature>
<dbReference type="STRING" id="100787.A0A0G4MMY9"/>
<gene>
    <name evidence="3" type="ORF">BN1708_001205</name>
</gene>
<feature type="compositionally biased region" description="Low complexity" evidence="1">
    <location>
        <begin position="269"/>
        <end position="284"/>
    </location>
</feature>
<dbReference type="PANTHER" id="PTHR46333">
    <property type="entry name" value="CYTOKINESIS PROTEIN 3"/>
    <property type="match status" value="1"/>
</dbReference>
<keyword evidence="4" id="KW-1185">Reference proteome</keyword>
<dbReference type="InterPro" id="IPR052557">
    <property type="entry name" value="CAP/Cytokinesis_protein"/>
</dbReference>
<feature type="domain" description="CYK3 C-terminal Ig-like" evidence="2">
    <location>
        <begin position="78"/>
        <end position="118"/>
    </location>
</feature>
<evidence type="ECO:0000313" key="3">
    <source>
        <dbReference type="EMBL" id="CRK35559.1"/>
    </source>
</evidence>
<dbReference type="AlphaFoldDB" id="A0A0G4MMY9"/>
<feature type="region of interest" description="Disordered" evidence="1">
    <location>
        <begin position="140"/>
        <end position="159"/>
    </location>
</feature>
<protein>
    <recommendedName>
        <fullName evidence="2">CYK3 C-terminal Ig-like domain-containing protein</fullName>
    </recommendedName>
</protein>
<accession>A0A0G4MMY9</accession>
<reference evidence="3 4" key="1">
    <citation type="submission" date="2015-05" db="EMBL/GenBank/DDBJ databases">
        <authorList>
            <person name="Wang D.B."/>
            <person name="Wang M."/>
        </authorList>
    </citation>
    <scope>NUCLEOTIDE SEQUENCE [LARGE SCALE GENOMIC DNA]</scope>
    <source>
        <strain evidence="3">VL1</strain>
    </source>
</reference>
<dbReference type="GO" id="GO:0140278">
    <property type="term" value="P:mitotic division septum assembly"/>
    <property type="evidence" value="ECO:0007669"/>
    <property type="project" value="TreeGrafter"/>
</dbReference>
<dbReference type="Pfam" id="PF24584">
    <property type="entry name" value="Ig_CYK3_C"/>
    <property type="match status" value="2"/>
</dbReference>
<dbReference type="InterPro" id="IPR056409">
    <property type="entry name" value="Ig_CYK3_C"/>
</dbReference>
<dbReference type="Proteomes" id="UP000044602">
    <property type="component" value="Unassembled WGS sequence"/>
</dbReference>
<evidence type="ECO:0000256" key="1">
    <source>
        <dbReference type="SAM" id="MobiDB-lite"/>
    </source>
</evidence>
<proteinExistence type="predicted"/>
<evidence type="ECO:0000313" key="4">
    <source>
        <dbReference type="Proteomes" id="UP000044602"/>
    </source>
</evidence>
<dbReference type="GO" id="GO:0110085">
    <property type="term" value="C:mitotic actomyosin contractile ring"/>
    <property type="evidence" value="ECO:0007669"/>
    <property type="project" value="TreeGrafter"/>
</dbReference>
<feature type="domain" description="CYK3 C-terminal Ig-like" evidence="2">
    <location>
        <begin position="140"/>
        <end position="226"/>
    </location>
</feature>
<name>A0A0G4MMY9_VERLO</name>
<organism evidence="3 4">
    <name type="scientific">Verticillium longisporum</name>
    <name type="common">Verticillium dahliae var. longisporum</name>
    <dbReference type="NCBI Taxonomy" id="100787"/>
    <lineage>
        <taxon>Eukaryota</taxon>
        <taxon>Fungi</taxon>
        <taxon>Dikarya</taxon>
        <taxon>Ascomycota</taxon>
        <taxon>Pezizomycotina</taxon>
        <taxon>Sordariomycetes</taxon>
        <taxon>Hypocreomycetidae</taxon>
        <taxon>Glomerellales</taxon>
        <taxon>Plectosphaerellaceae</taxon>
        <taxon>Verticillium</taxon>
    </lineage>
</organism>
<feature type="region of interest" description="Disordered" evidence="1">
    <location>
        <begin position="262"/>
        <end position="288"/>
    </location>
</feature>
<dbReference type="EMBL" id="CVQH01023638">
    <property type="protein sequence ID" value="CRK35559.1"/>
    <property type="molecule type" value="Genomic_DNA"/>
</dbReference>
<sequence length="392" mass="42973">MVKKRALAQAEWSNGYKRYTVKALLPGDEGQGVLKIYAGKRGLMHSIKDIPHPLAFALPITHTGENPPYDFVTRHPTPHAQRHDIYVVQPQCQRLALNNTFVFAIRQHPSSAIVDSIMTPASNPGCASPIPFARPSSAMSMTASSASGSNPSTVSGNKPAKLAIQTPAGKILRLMRKDDRKGIGVGGRNTRDEEGSDGGTWETIIKCSEKGVWRGLVLADRTARWRPQMADRLHRLPPQGAAHPQVAAPPAAPRRGVSRNLFKSHLTRRPTPTGTATSSSNGSAETLRLPDVDIHSDLTELVVRDKHGEIEIGDLPMGVLDDGEEGMHDVEESKVERQRLAEAVKQHQVNHSTIPEQPEELLEAVRKSLRAKVAALDEDQWMYEDGDACLRR</sequence>
<evidence type="ECO:0000259" key="2">
    <source>
        <dbReference type="Pfam" id="PF24584"/>
    </source>
</evidence>